<accession>A0A6G4HRT8</accession>
<evidence type="ECO:0000313" key="1">
    <source>
        <dbReference type="EMBL" id="NFV15996.1"/>
    </source>
</evidence>
<dbReference type="EMBL" id="SXEU01000002">
    <property type="protein sequence ID" value="NFV15996.1"/>
    <property type="molecule type" value="Genomic_DNA"/>
</dbReference>
<sequence>MKSYILRKNKHSNPSPSISPFKITTKTFKGIKTINTFREYRCL</sequence>
<protein>
    <submittedName>
        <fullName evidence="1">Flavodoxin</fullName>
    </submittedName>
</protein>
<proteinExistence type="predicted"/>
<gene>
    <name evidence="1" type="ORF">FDG29_07455</name>
</gene>
<dbReference type="AlphaFoldDB" id="A0A6G4HRT8"/>
<comment type="caution">
    <text evidence="1">The sequence shown here is derived from an EMBL/GenBank/DDBJ whole genome shotgun (WGS) entry which is preliminary data.</text>
</comment>
<reference evidence="1" key="1">
    <citation type="submission" date="2019-04" db="EMBL/GenBank/DDBJ databases">
        <title>Genome sequencing of Clostridium botulinum Groups I-IV and Clostridium butyricum.</title>
        <authorList>
            <person name="Brunt J."/>
            <person name="Van Vliet A.H.M."/>
            <person name="Stringer S.C."/>
            <person name="Carter A.T."/>
            <person name="Peck M.W."/>
        </authorList>
    </citation>
    <scope>NUCLEOTIDE SEQUENCE</scope>
    <source>
        <strain evidence="1">751/1</strain>
    </source>
</reference>
<organism evidence="1">
    <name type="scientific">Clostridium botulinum</name>
    <dbReference type="NCBI Taxonomy" id="1491"/>
    <lineage>
        <taxon>Bacteria</taxon>
        <taxon>Bacillati</taxon>
        <taxon>Bacillota</taxon>
        <taxon>Clostridia</taxon>
        <taxon>Eubacteriales</taxon>
        <taxon>Clostridiaceae</taxon>
        <taxon>Clostridium</taxon>
    </lineage>
</organism>
<name>A0A6G4HRT8_CLOBO</name>